<keyword evidence="1" id="KW-1133">Transmembrane helix</keyword>
<dbReference type="EMBL" id="QBKT01000010">
    <property type="protein sequence ID" value="PTX59188.1"/>
    <property type="molecule type" value="Genomic_DNA"/>
</dbReference>
<evidence type="ECO:0000313" key="3">
    <source>
        <dbReference type="Proteomes" id="UP000244090"/>
    </source>
</evidence>
<reference evidence="2 3" key="1">
    <citation type="submission" date="2018-04" db="EMBL/GenBank/DDBJ databases">
        <title>Genomic Encyclopedia of Archaeal and Bacterial Type Strains, Phase II (KMG-II): from individual species to whole genera.</title>
        <authorList>
            <person name="Goeker M."/>
        </authorList>
    </citation>
    <scope>NUCLEOTIDE SEQUENCE [LARGE SCALE GENOMIC DNA]</scope>
    <source>
        <strain evidence="2 3">DSM 25731</strain>
    </source>
</reference>
<dbReference type="InterPro" id="IPR026265">
    <property type="entry name" value="LptC"/>
</dbReference>
<sequence>MAVAYEFQVYNKESVKLHKKHILQGIVTIFIVAMLFSCQDNYSEIQKLSYNKRFPVGEAENMFLIYTDSGKVKSTLRSPYNKDFSNQKFPFMEFPNGIELEFFDEQNNKSVVTSDYAILYSDTRLVDLQGNVVLKTHDGNILEAPQLYWDQDREWIFTEGEFKWSNEYGVLLQGSNGIDFNRNLTIIDAHEIYDSTIPIEEKDK</sequence>
<name>A0A2T6BSY2_9FLAO</name>
<organism evidence="2 3">
    <name type="scientific">Kordia periserrulae</name>
    <dbReference type="NCBI Taxonomy" id="701523"/>
    <lineage>
        <taxon>Bacteria</taxon>
        <taxon>Pseudomonadati</taxon>
        <taxon>Bacteroidota</taxon>
        <taxon>Flavobacteriia</taxon>
        <taxon>Flavobacteriales</taxon>
        <taxon>Flavobacteriaceae</taxon>
        <taxon>Kordia</taxon>
    </lineage>
</organism>
<accession>A0A2T6BSY2</accession>
<dbReference type="GO" id="GO:0015221">
    <property type="term" value="F:lipopolysaccharide transmembrane transporter activity"/>
    <property type="evidence" value="ECO:0007669"/>
    <property type="project" value="InterPro"/>
</dbReference>
<dbReference type="NCBIfam" id="TIGR04409">
    <property type="entry name" value="LptC_YrbK"/>
    <property type="match status" value="1"/>
</dbReference>
<feature type="transmembrane region" description="Helical" evidence="1">
    <location>
        <begin position="21"/>
        <end position="37"/>
    </location>
</feature>
<dbReference type="GO" id="GO:0005886">
    <property type="term" value="C:plasma membrane"/>
    <property type="evidence" value="ECO:0007669"/>
    <property type="project" value="InterPro"/>
</dbReference>
<keyword evidence="3" id="KW-1185">Reference proteome</keyword>
<proteinExistence type="predicted"/>
<keyword evidence="1" id="KW-0472">Membrane</keyword>
<comment type="caution">
    <text evidence="2">The sequence shown here is derived from an EMBL/GenBank/DDBJ whole genome shotgun (WGS) entry which is preliminary data.</text>
</comment>
<dbReference type="AlphaFoldDB" id="A0A2T6BSY2"/>
<dbReference type="Pfam" id="PF06835">
    <property type="entry name" value="LptC"/>
    <property type="match status" value="1"/>
</dbReference>
<dbReference type="InterPro" id="IPR010664">
    <property type="entry name" value="LipoPS_assembly_LptC-rel"/>
</dbReference>
<evidence type="ECO:0000256" key="1">
    <source>
        <dbReference type="SAM" id="Phobius"/>
    </source>
</evidence>
<dbReference type="Proteomes" id="UP000244090">
    <property type="component" value="Unassembled WGS sequence"/>
</dbReference>
<evidence type="ECO:0000313" key="2">
    <source>
        <dbReference type="EMBL" id="PTX59188.1"/>
    </source>
</evidence>
<keyword evidence="1" id="KW-0812">Transmembrane</keyword>
<protein>
    <submittedName>
        <fullName evidence="2">LPS export ABC transporter protein LptC</fullName>
    </submittedName>
</protein>
<gene>
    <name evidence="2" type="ORF">C8N46_11017</name>
</gene>